<evidence type="ECO:0000313" key="6">
    <source>
        <dbReference type="EMBL" id="ABP00939.1"/>
    </source>
</evidence>
<dbReference type="KEGG" id="olu:OSTLU_7767"/>
<dbReference type="InterPro" id="IPR023214">
    <property type="entry name" value="HAD_sf"/>
</dbReference>
<dbReference type="OrthoDB" id="277011at2759"/>
<dbReference type="InterPro" id="IPR011948">
    <property type="entry name" value="Dullard_phosphatase"/>
</dbReference>
<evidence type="ECO:0000313" key="7">
    <source>
        <dbReference type="Proteomes" id="UP000001568"/>
    </source>
</evidence>
<dbReference type="NCBIfam" id="TIGR02251">
    <property type="entry name" value="HIF-SF_euk"/>
    <property type="match status" value="1"/>
</dbReference>
<protein>
    <recommendedName>
        <fullName evidence="5">FCP1 homology domain-containing protein</fullName>
    </recommendedName>
</protein>
<feature type="non-terminal residue" evidence="6">
    <location>
        <position position="1"/>
    </location>
</feature>
<dbReference type="RefSeq" id="XP_001422622.1">
    <property type="nucleotide sequence ID" value="XM_001422585.1"/>
</dbReference>
<dbReference type="GeneID" id="5006680"/>
<dbReference type="Pfam" id="PF03031">
    <property type="entry name" value="NIF"/>
    <property type="match status" value="1"/>
</dbReference>
<keyword evidence="7" id="KW-1185">Reference proteome</keyword>
<dbReference type="OMA" id="WHMENAI"/>
<dbReference type="GO" id="GO:0004721">
    <property type="term" value="F:phosphoprotein phosphatase activity"/>
    <property type="evidence" value="ECO:0007669"/>
    <property type="project" value="UniProtKB-KW"/>
</dbReference>
<dbReference type="CDD" id="cd07521">
    <property type="entry name" value="HAD_FCP1-like"/>
    <property type="match status" value="1"/>
</dbReference>
<evidence type="ECO:0000256" key="4">
    <source>
        <dbReference type="ARBA" id="ARBA00038355"/>
    </source>
</evidence>
<dbReference type="STRING" id="436017.A4SBH8"/>
<dbReference type="EMBL" id="CP000600">
    <property type="protein sequence ID" value="ABP00939.1"/>
    <property type="molecule type" value="Genomic_DNA"/>
</dbReference>
<dbReference type="SUPFAM" id="SSF56784">
    <property type="entry name" value="HAD-like"/>
    <property type="match status" value="1"/>
</dbReference>
<gene>
    <name evidence="6" type="ORF">OSTLU_7767</name>
</gene>
<proteinExistence type="inferred from homology"/>
<reference evidence="6 7" key="1">
    <citation type="journal article" date="2007" name="Proc. Natl. Acad. Sci. U.S.A.">
        <title>The tiny eukaryote Ostreococcus provides genomic insights into the paradox of plankton speciation.</title>
        <authorList>
            <person name="Palenik B."/>
            <person name="Grimwood J."/>
            <person name="Aerts A."/>
            <person name="Rouze P."/>
            <person name="Salamov A."/>
            <person name="Putnam N."/>
            <person name="Dupont C."/>
            <person name="Jorgensen R."/>
            <person name="Derelle E."/>
            <person name="Rombauts S."/>
            <person name="Zhou K."/>
            <person name="Otillar R."/>
            <person name="Merchant S.S."/>
            <person name="Podell S."/>
            <person name="Gaasterland T."/>
            <person name="Napoli C."/>
            <person name="Gendler K."/>
            <person name="Manuell A."/>
            <person name="Tai V."/>
            <person name="Vallon O."/>
            <person name="Piganeau G."/>
            <person name="Jancek S."/>
            <person name="Heijde M."/>
            <person name="Jabbari K."/>
            <person name="Bowler C."/>
            <person name="Lohr M."/>
            <person name="Robbens S."/>
            <person name="Werner G."/>
            <person name="Dubchak I."/>
            <person name="Pazour G.J."/>
            <person name="Ren Q."/>
            <person name="Paulsen I."/>
            <person name="Delwiche C."/>
            <person name="Schmutz J."/>
            <person name="Rokhsar D."/>
            <person name="Van de Peer Y."/>
            <person name="Moreau H."/>
            <person name="Grigoriev I.V."/>
        </authorList>
    </citation>
    <scope>NUCLEOTIDE SEQUENCE [LARGE SCALE GENOMIC DNA]</scope>
    <source>
        <strain evidence="6 7">CCE9901</strain>
    </source>
</reference>
<dbReference type="HOGENOM" id="CLU_020262_4_5_1"/>
<organism evidence="6 7">
    <name type="scientific">Ostreococcus lucimarinus (strain CCE9901)</name>
    <dbReference type="NCBI Taxonomy" id="436017"/>
    <lineage>
        <taxon>Eukaryota</taxon>
        <taxon>Viridiplantae</taxon>
        <taxon>Chlorophyta</taxon>
        <taxon>Mamiellophyceae</taxon>
        <taxon>Mamiellales</taxon>
        <taxon>Bathycoccaceae</taxon>
        <taxon>Ostreococcus</taxon>
    </lineage>
</organism>
<dbReference type="eggNOG" id="KOG1605">
    <property type="taxonomic scope" value="Eukaryota"/>
</dbReference>
<dbReference type="InterPro" id="IPR050365">
    <property type="entry name" value="TIM50"/>
</dbReference>
<dbReference type="Gene3D" id="3.40.50.1000">
    <property type="entry name" value="HAD superfamily/HAD-like"/>
    <property type="match status" value="1"/>
</dbReference>
<feature type="domain" description="FCP1 homology" evidence="5">
    <location>
        <begin position="10"/>
        <end position="170"/>
    </location>
</feature>
<dbReference type="InterPro" id="IPR004274">
    <property type="entry name" value="FCP1_dom"/>
</dbReference>
<dbReference type="PANTHER" id="PTHR12210">
    <property type="entry name" value="DULLARD PROTEIN PHOSPHATASE"/>
    <property type="match status" value="1"/>
</dbReference>
<dbReference type="GO" id="GO:0005634">
    <property type="term" value="C:nucleus"/>
    <property type="evidence" value="ECO:0007669"/>
    <property type="project" value="UniProtKB-ARBA"/>
</dbReference>
<dbReference type="Proteomes" id="UP000001568">
    <property type="component" value="Chromosome 20"/>
</dbReference>
<sequence length="190" mass="21989">KGPVLPARDEHDTRNTLVLDLDETLVHSNLENTVERCDFSFPVVFNGDMHRVNVRKRPHLSTFMELVSKQYEIVVFTASQQIYADKLLDILDPSQKWIKHRIFRDSCVQIDGNFMKDLRVLGRDLSRTIIIDNSPQAFGLQVENGIPIESWYDDDADNHLLSLLPILNELAADTDVRVTLDRMFNLRERV</sequence>
<evidence type="ECO:0000256" key="2">
    <source>
        <dbReference type="ARBA" id="ARBA00022912"/>
    </source>
</evidence>
<dbReference type="SMART" id="SM00577">
    <property type="entry name" value="CPDc"/>
    <property type="match status" value="1"/>
</dbReference>
<dbReference type="PROSITE" id="PS50969">
    <property type="entry name" value="FCP1"/>
    <property type="match status" value="1"/>
</dbReference>
<name>A4SBH8_OSTLU</name>
<keyword evidence="2" id="KW-0904">Protein phosphatase</keyword>
<dbReference type="InterPro" id="IPR036412">
    <property type="entry name" value="HAD-like_sf"/>
</dbReference>
<dbReference type="AlphaFoldDB" id="A4SBH8"/>
<accession>A4SBH8</accession>
<keyword evidence="1" id="KW-0378">Hydrolase</keyword>
<evidence type="ECO:0000256" key="1">
    <source>
        <dbReference type="ARBA" id="ARBA00022801"/>
    </source>
</evidence>
<dbReference type="Gramene" id="ABP00939">
    <property type="protein sequence ID" value="ABP00939"/>
    <property type="gene ID" value="OSTLU_7767"/>
</dbReference>
<evidence type="ECO:0000256" key="3">
    <source>
        <dbReference type="ARBA" id="ARBA00037324"/>
    </source>
</evidence>
<comment type="function">
    <text evidence="3">Probable phosphatase.</text>
</comment>
<feature type="non-terminal residue" evidence="6">
    <location>
        <position position="190"/>
    </location>
</feature>
<evidence type="ECO:0000259" key="5">
    <source>
        <dbReference type="PROSITE" id="PS50969"/>
    </source>
</evidence>
<comment type="similarity">
    <text evidence="4">Belongs to the CTDSPL2 family.</text>
</comment>
<dbReference type="FunFam" id="3.40.50.1000:FF:000015">
    <property type="entry name" value="CTD small phosphatase-like protein 2"/>
    <property type="match status" value="1"/>
</dbReference>